<comment type="caution">
    <text evidence="7">The sequence shown here is derived from an EMBL/GenBank/DDBJ whole genome shotgun (WGS) entry which is preliminary data.</text>
</comment>
<dbReference type="PANTHER" id="PTHR33802:SF1">
    <property type="entry name" value="XK-RELATED PROTEIN"/>
    <property type="match status" value="1"/>
</dbReference>
<evidence type="ECO:0000256" key="1">
    <source>
        <dbReference type="ARBA" id="ARBA00004141"/>
    </source>
</evidence>
<accession>A0A0F0L0U4</accession>
<evidence type="ECO:0008006" key="9">
    <source>
        <dbReference type="Google" id="ProtNLM"/>
    </source>
</evidence>
<name>A0A0F0L0U4_9MICO</name>
<dbReference type="GO" id="GO:0016020">
    <property type="term" value="C:membrane"/>
    <property type="evidence" value="ECO:0007669"/>
    <property type="project" value="UniProtKB-SubCell"/>
</dbReference>
<comment type="similarity">
    <text evidence="2">Belongs to the TspO/BZRP family.</text>
</comment>
<dbReference type="InterPro" id="IPR004307">
    <property type="entry name" value="TspO_MBR"/>
</dbReference>
<evidence type="ECO:0000313" key="7">
    <source>
        <dbReference type="EMBL" id="KJL26728.1"/>
    </source>
</evidence>
<evidence type="ECO:0000256" key="2">
    <source>
        <dbReference type="ARBA" id="ARBA00007524"/>
    </source>
</evidence>
<reference evidence="7 8" key="1">
    <citation type="submission" date="2015-02" db="EMBL/GenBank/DDBJ databases">
        <title>Draft genome sequences of ten Microbacterium spp. with emphasis on heavy metal contaminated environments.</title>
        <authorList>
            <person name="Corretto E."/>
        </authorList>
    </citation>
    <scope>NUCLEOTIDE SEQUENCE [LARGE SCALE GENOMIC DNA]</scope>
    <source>
        <strain evidence="7 8">BEL163</strain>
    </source>
</reference>
<sequence length="274" mass="28544">MESRTKGIGRQALIIAAATFMVIAAAVGAGAFGGASVDELQDGALSAQGSYLAPAGPAFSIWSLIYLGLIAYTVWQALPAQRQDPRQQAVGGWIAASMVLNGLWLVTARFLTLWLTVVVIAALLAVLARVIVLLGRFPARSFTDRILTDGANGLHFGWVTIATVANTAAWFTQIAPESWAEAADAWAVAVLVVVLVIGAAAAWVTGRIAPALATAWGLSWLAVGRLTGEPESIPTAIAAIIVAVLLVLTGVAAAFIGRRRAQLRNGPAAQSTRR</sequence>
<organism evidence="7 8">
    <name type="scientific">Microbacterium oxydans</name>
    <dbReference type="NCBI Taxonomy" id="82380"/>
    <lineage>
        <taxon>Bacteria</taxon>
        <taxon>Bacillati</taxon>
        <taxon>Actinomycetota</taxon>
        <taxon>Actinomycetes</taxon>
        <taxon>Micrococcales</taxon>
        <taxon>Microbacteriaceae</taxon>
        <taxon>Microbacterium</taxon>
    </lineage>
</organism>
<keyword evidence="4 6" id="KW-1133">Transmembrane helix</keyword>
<feature type="transmembrane region" description="Helical" evidence="6">
    <location>
        <begin position="233"/>
        <end position="256"/>
    </location>
</feature>
<dbReference type="Gene3D" id="1.20.1260.100">
    <property type="entry name" value="TspO/MBR protein"/>
    <property type="match status" value="1"/>
</dbReference>
<keyword evidence="5 6" id="KW-0472">Membrane</keyword>
<feature type="transmembrane region" description="Helical" evidence="6">
    <location>
        <begin position="154"/>
        <end position="173"/>
    </location>
</feature>
<dbReference type="PANTHER" id="PTHR33802">
    <property type="entry name" value="SI:CH211-161H7.5-RELATED"/>
    <property type="match status" value="1"/>
</dbReference>
<feature type="transmembrane region" description="Helical" evidence="6">
    <location>
        <begin position="90"/>
        <end position="107"/>
    </location>
</feature>
<dbReference type="Proteomes" id="UP000033725">
    <property type="component" value="Unassembled WGS sequence"/>
</dbReference>
<comment type="subcellular location">
    <subcellularLocation>
        <location evidence="1">Membrane</location>
        <topology evidence="1">Multi-pass membrane protein</topology>
    </subcellularLocation>
</comment>
<feature type="transmembrane region" description="Helical" evidence="6">
    <location>
        <begin position="211"/>
        <end position="227"/>
    </location>
</feature>
<evidence type="ECO:0000256" key="5">
    <source>
        <dbReference type="ARBA" id="ARBA00023136"/>
    </source>
</evidence>
<evidence type="ECO:0000256" key="4">
    <source>
        <dbReference type="ARBA" id="ARBA00022989"/>
    </source>
</evidence>
<evidence type="ECO:0000256" key="3">
    <source>
        <dbReference type="ARBA" id="ARBA00022692"/>
    </source>
</evidence>
<dbReference type="RefSeq" id="WP_045262139.1">
    <property type="nucleotide sequence ID" value="NZ_JYIV01000009.1"/>
</dbReference>
<evidence type="ECO:0000313" key="8">
    <source>
        <dbReference type="Proteomes" id="UP000033725"/>
    </source>
</evidence>
<feature type="transmembrane region" description="Helical" evidence="6">
    <location>
        <begin position="12"/>
        <end position="35"/>
    </location>
</feature>
<dbReference type="AlphaFoldDB" id="A0A0F0L0U4"/>
<dbReference type="Pfam" id="PF03073">
    <property type="entry name" value="TspO_MBR"/>
    <property type="match status" value="1"/>
</dbReference>
<protein>
    <recommendedName>
        <fullName evidence="9">Tryptophan-rich sensory protein</fullName>
    </recommendedName>
</protein>
<keyword evidence="3 6" id="KW-0812">Transmembrane</keyword>
<proteinExistence type="inferred from homology"/>
<evidence type="ECO:0000256" key="6">
    <source>
        <dbReference type="SAM" id="Phobius"/>
    </source>
</evidence>
<feature type="transmembrane region" description="Helical" evidence="6">
    <location>
        <begin position="185"/>
        <end position="204"/>
    </location>
</feature>
<dbReference type="EMBL" id="JYIV01000009">
    <property type="protein sequence ID" value="KJL26728.1"/>
    <property type="molecule type" value="Genomic_DNA"/>
</dbReference>
<gene>
    <name evidence="7" type="ORF">RN51_00149</name>
</gene>
<feature type="transmembrane region" description="Helical" evidence="6">
    <location>
        <begin position="55"/>
        <end position="78"/>
    </location>
</feature>
<feature type="transmembrane region" description="Helical" evidence="6">
    <location>
        <begin position="113"/>
        <end position="134"/>
    </location>
</feature>
<dbReference type="PATRIC" id="fig|82380.10.peg.147"/>
<dbReference type="InterPro" id="IPR038330">
    <property type="entry name" value="TspO/MBR-related_sf"/>
</dbReference>